<name>A0ACC1RXM0_9HYPO</name>
<proteinExistence type="predicted"/>
<keyword evidence="2" id="KW-1185">Reference proteome</keyword>
<evidence type="ECO:0000313" key="2">
    <source>
        <dbReference type="Proteomes" id="UP001148629"/>
    </source>
</evidence>
<comment type="caution">
    <text evidence="1">The sequence shown here is derived from an EMBL/GenBank/DDBJ whole genome shotgun (WGS) entry which is preliminary data.</text>
</comment>
<dbReference type="Proteomes" id="UP001148629">
    <property type="component" value="Unassembled WGS sequence"/>
</dbReference>
<reference evidence="1" key="1">
    <citation type="submission" date="2022-08" db="EMBL/GenBank/DDBJ databases">
        <title>Genome Sequence of Fusarium decemcellulare.</title>
        <authorList>
            <person name="Buettner E."/>
        </authorList>
    </citation>
    <scope>NUCLEOTIDE SEQUENCE</scope>
    <source>
        <strain evidence="1">Babe19</strain>
    </source>
</reference>
<protein>
    <submittedName>
        <fullName evidence="1">Uncharacterized protein</fullName>
    </submittedName>
</protein>
<evidence type="ECO:0000313" key="1">
    <source>
        <dbReference type="EMBL" id="KAJ3527835.1"/>
    </source>
</evidence>
<dbReference type="EMBL" id="JANRMS010001498">
    <property type="protein sequence ID" value="KAJ3527835.1"/>
    <property type="molecule type" value="Genomic_DNA"/>
</dbReference>
<gene>
    <name evidence="1" type="ORF">NM208_g10511</name>
</gene>
<accession>A0ACC1RXM0</accession>
<organism evidence="1 2">
    <name type="scientific">Fusarium decemcellulare</name>
    <dbReference type="NCBI Taxonomy" id="57161"/>
    <lineage>
        <taxon>Eukaryota</taxon>
        <taxon>Fungi</taxon>
        <taxon>Dikarya</taxon>
        <taxon>Ascomycota</taxon>
        <taxon>Pezizomycotina</taxon>
        <taxon>Sordariomycetes</taxon>
        <taxon>Hypocreomycetidae</taxon>
        <taxon>Hypocreales</taxon>
        <taxon>Nectriaceae</taxon>
        <taxon>Fusarium</taxon>
        <taxon>Fusarium decemcellulare species complex</taxon>
    </lineage>
</organism>
<sequence length="114" mass="12013">MALPPKWYQFLVSIFASLGSLLYGYDLGVIAEVIASGNFKRQFGDDPNKTGAVVSVFTGGAFFGAFFAGPVGDRLGRKWTILIGALIFILGGGLQTGATHIDYLYSGRCLAGVG</sequence>